<accession>A0A6J8CXZ1</accession>
<reference evidence="1 2" key="1">
    <citation type="submission" date="2020-06" db="EMBL/GenBank/DDBJ databases">
        <authorList>
            <person name="Li R."/>
            <person name="Bekaert M."/>
        </authorList>
    </citation>
    <scope>NUCLEOTIDE SEQUENCE [LARGE SCALE GENOMIC DNA]</scope>
    <source>
        <strain evidence="2">wild</strain>
    </source>
</reference>
<protein>
    <submittedName>
        <fullName evidence="1">Uncharacterized protein</fullName>
    </submittedName>
</protein>
<dbReference type="OrthoDB" id="10029583at2759"/>
<proteinExistence type="predicted"/>
<dbReference type="EMBL" id="CACVKT020006298">
    <property type="protein sequence ID" value="CAC5400745.1"/>
    <property type="molecule type" value="Genomic_DNA"/>
</dbReference>
<gene>
    <name evidence="1" type="ORF">MCOR_34898</name>
</gene>
<keyword evidence="2" id="KW-1185">Reference proteome</keyword>
<evidence type="ECO:0000313" key="1">
    <source>
        <dbReference type="EMBL" id="CAC5400745.1"/>
    </source>
</evidence>
<sequence length="191" mass="21947">MKRGKLCLVGLNIDQCAIEMTMSLWFFKKDFTEEHEICSPPRFDDYIEDNLSSTIGTEIHKRKLTFLHSLTTCSNKKTKEIINRQIAVNYDNNKSFFYQTALLLSKYNLPDILGKNIAIPSKLSWKKLAKTEISTFWTLKLKDEAHQISSLKFLNLNFGIAETTHPVLDSVGQNLIEIRKATTKVRMLNGT</sequence>
<dbReference type="AlphaFoldDB" id="A0A6J8CXZ1"/>
<evidence type="ECO:0000313" key="2">
    <source>
        <dbReference type="Proteomes" id="UP000507470"/>
    </source>
</evidence>
<organism evidence="1 2">
    <name type="scientific">Mytilus coruscus</name>
    <name type="common">Sea mussel</name>
    <dbReference type="NCBI Taxonomy" id="42192"/>
    <lineage>
        <taxon>Eukaryota</taxon>
        <taxon>Metazoa</taxon>
        <taxon>Spiralia</taxon>
        <taxon>Lophotrochozoa</taxon>
        <taxon>Mollusca</taxon>
        <taxon>Bivalvia</taxon>
        <taxon>Autobranchia</taxon>
        <taxon>Pteriomorphia</taxon>
        <taxon>Mytilida</taxon>
        <taxon>Mytiloidea</taxon>
        <taxon>Mytilidae</taxon>
        <taxon>Mytilinae</taxon>
        <taxon>Mytilus</taxon>
    </lineage>
</organism>
<dbReference type="Proteomes" id="UP000507470">
    <property type="component" value="Unassembled WGS sequence"/>
</dbReference>
<name>A0A6J8CXZ1_MYTCO</name>